<accession>A0A9W4SBB3</accession>
<evidence type="ECO:0000313" key="2">
    <source>
        <dbReference type="Proteomes" id="UP001153678"/>
    </source>
</evidence>
<gene>
    <name evidence="1" type="ORF">FWILDA_LOCUS1109</name>
</gene>
<sequence>MAIDSGQSIIPLLKGVKELQDCLTSLEMFLKEYVIDVEYLEKSEKMDPK</sequence>
<protein>
    <submittedName>
        <fullName evidence="1">15597_t:CDS:1</fullName>
    </submittedName>
</protein>
<evidence type="ECO:0000313" key="1">
    <source>
        <dbReference type="EMBL" id="CAI2163523.1"/>
    </source>
</evidence>
<keyword evidence="2" id="KW-1185">Reference proteome</keyword>
<dbReference type="AlphaFoldDB" id="A0A9W4SBB3"/>
<organism evidence="1 2">
    <name type="scientific">Funneliformis geosporum</name>
    <dbReference type="NCBI Taxonomy" id="1117311"/>
    <lineage>
        <taxon>Eukaryota</taxon>
        <taxon>Fungi</taxon>
        <taxon>Fungi incertae sedis</taxon>
        <taxon>Mucoromycota</taxon>
        <taxon>Glomeromycotina</taxon>
        <taxon>Glomeromycetes</taxon>
        <taxon>Glomerales</taxon>
        <taxon>Glomeraceae</taxon>
        <taxon>Funneliformis</taxon>
    </lineage>
</organism>
<comment type="caution">
    <text evidence="1">The sequence shown here is derived from an EMBL/GenBank/DDBJ whole genome shotgun (WGS) entry which is preliminary data.</text>
</comment>
<dbReference type="Proteomes" id="UP001153678">
    <property type="component" value="Unassembled WGS sequence"/>
</dbReference>
<reference evidence="1" key="1">
    <citation type="submission" date="2022-08" db="EMBL/GenBank/DDBJ databases">
        <authorList>
            <person name="Kallberg Y."/>
            <person name="Tangrot J."/>
            <person name="Rosling A."/>
        </authorList>
    </citation>
    <scope>NUCLEOTIDE SEQUENCE</scope>
    <source>
        <strain evidence="1">Wild A</strain>
    </source>
</reference>
<name>A0A9W4SBB3_9GLOM</name>
<dbReference type="EMBL" id="CAMKVN010000096">
    <property type="protein sequence ID" value="CAI2163523.1"/>
    <property type="molecule type" value="Genomic_DNA"/>
</dbReference>
<proteinExistence type="predicted"/>